<dbReference type="SUPFAM" id="SSF110849">
    <property type="entry name" value="ParB/Sulfiredoxin"/>
    <property type="match status" value="1"/>
</dbReference>
<reference evidence="5 6" key="1">
    <citation type="submission" date="2014-03" db="EMBL/GenBank/DDBJ databases">
        <title>Genomics of Bifidobacteria.</title>
        <authorList>
            <person name="Ventura M."/>
            <person name="Milani C."/>
            <person name="Lugli G.A."/>
        </authorList>
    </citation>
    <scope>NUCLEOTIDE SEQUENCE [LARGE SCALE GENOMIC DNA]</scope>
    <source>
        <strain evidence="5 6">LMG 11592</strain>
    </source>
</reference>
<organism evidence="5 6">
    <name type="scientific">Bifidobacterium minimum</name>
    <dbReference type="NCBI Taxonomy" id="1693"/>
    <lineage>
        <taxon>Bacteria</taxon>
        <taxon>Bacillati</taxon>
        <taxon>Actinomycetota</taxon>
        <taxon>Actinomycetes</taxon>
        <taxon>Bifidobacteriales</taxon>
        <taxon>Bifidobacteriaceae</taxon>
        <taxon>Bifidobacterium</taxon>
    </lineage>
</organism>
<evidence type="ECO:0000259" key="4">
    <source>
        <dbReference type="SMART" id="SM00470"/>
    </source>
</evidence>
<dbReference type="Gene3D" id="3.90.1530.30">
    <property type="match status" value="1"/>
</dbReference>
<dbReference type="eggNOG" id="COG1475">
    <property type="taxonomic scope" value="Bacteria"/>
</dbReference>
<dbReference type="FunFam" id="1.10.10.2830:FF:000001">
    <property type="entry name" value="Chromosome partitioning protein ParB"/>
    <property type="match status" value="1"/>
</dbReference>
<gene>
    <name evidence="5" type="ORF">BMIN_1110</name>
</gene>
<dbReference type="Pfam" id="PF02195">
    <property type="entry name" value="ParB_N"/>
    <property type="match status" value="1"/>
</dbReference>
<dbReference type="GO" id="GO:0045881">
    <property type="term" value="P:positive regulation of sporulation resulting in formation of a cellular spore"/>
    <property type="evidence" value="ECO:0007669"/>
    <property type="project" value="TreeGrafter"/>
</dbReference>
<feature type="compositionally biased region" description="Low complexity" evidence="3">
    <location>
        <begin position="77"/>
        <end position="86"/>
    </location>
</feature>
<dbReference type="GO" id="GO:0007059">
    <property type="term" value="P:chromosome segregation"/>
    <property type="evidence" value="ECO:0007669"/>
    <property type="project" value="UniProtKB-KW"/>
</dbReference>
<proteinExistence type="inferred from homology"/>
<sequence>MTKKSRLGQGLGALFPDIPGDSVAPDKEPERPRTVGTDDISDRDSSSPKRTQTENSKRNHNRDHNDGHRSNVSRETSSAIASSQAKASRRRSIPALSTIVHPSDVFFGASAENVIGVGMDQPTDADRSVPTQGSRVAAEFAAGQTLSADGKKEHGPKSMPAPSDIMPGGSEMHAGDAGSSEAVNRLGTDDDQEDAAHGRGHDVARESRHASAAESDGSSHMNDGVSRSRGNPTQQVYADRSAADENPGLRTVKGGYLAELSVSEIVANAQQPRTIFDEEDLRELADSIKQVGVLQPVVVRKKSTTNVSQPDVDDVSRETSSTVYELIMGERRWRATRLAGLTTIPAIVKTTTDDNMLRDALLENLHRVELNPLEEAAAFQQMMEDFGLTQAELSESVSLSRPQISNILRLLKLPPTIQKQVASGVLSSGHARALLALSSTEEMESLANRIVSEGLSVRSTEEIVSIQTGTAVIKPTRKRSNPWESSEERHRLENRLDTKVTITGSPKHGKIHIVFSSQEDMERIMNLLDPSNQATGSSRGDGWV</sequence>
<keyword evidence="2" id="KW-0159">Chromosome partition</keyword>
<name>A0A087BT63_9BIFI</name>
<feature type="compositionally biased region" description="Basic and acidic residues" evidence="3">
    <location>
        <begin position="40"/>
        <end position="69"/>
    </location>
</feature>
<evidence type="ECO:0000256" key="1">
    <source>
        <dbReference type="ARBA" id="ARBA00006295"/>
    </source>
</evidence>
<dbReference type="PANTHER" id="PTHR33375">
    <property type="entry name" value="CHROMOSOME-PARTITIONING PROTEIN PARB-RELATED"/>
    <property type="match status" value="1"/>
</dbReference>
<feature type="domain" description="ParB-like N-terminal" evidence="4">
    <location>
        <begin position="258"/>
        <end position="365"/>
    </location>
</feature>
<evidence type="ECO:0000256" key="3">
    <source>
        <dbReference type="SAM" id="MobiDB-lite"/>
    </source>
</evidence>
<comment type="similarity">
    <text evidence="1">Belongs to the ParB family.</text>
</comment>
<feature type="region of interest" description="Disordered" evidence="3">
    <location>
        <begin position="140"/>
        <end position="250"/>
    </location>
</feature>
<dbReference type="InterPro" id="IPR003115">
    <property type="entry name" value="ParB_N"/>
</dbReference>
<keyword evidence="6" id="KW-1185">Reference proteome</keyword>
<dbReference type="SUPFAM" id="SSF109709">
    <property type="entry name" value="KorB DNA-binding domain-like"/>
    <property type="match status" value="1"/>
</dbReference>
<evidence type="ECO:0000313" key="5">
    <source>
        <dbReference type="EMBL" id="KFI74213.1"/>
    </source>
</evidence>
<feature type="region of interest" description="Disordered" evidence="3">
    <location>
        <begin position="1"/>
        <end position="101"/>
    </location>
</feature>
<dbReference type="STRING" id="1693.BMIN_1110"/>
<accession>A0A087BT63</accession>
<protein>
    <submittedName>
        <fullName evidence="5">Chromosome partitioning protein parB</fullName>
    </submittedName>
</protein>
<dbReference type="Proteomes" id="UP000029014">
    <property type="component" value="Unassembled WGS sequence"/>
</dbReference>
<dbReference type="InterPro" id="IPR041468">
    <property type="entry name" value="HTH_ParB/Spo0J"/>
</dbReference>
<dbReference type="Gene3D" id="1.10.10.2830">
    <property type="match status" value="1"/>
</dbReference>
<dbReference type="GO" id="GO:0003677">
    <property type="term" value="F:DNA binding"/>
    <property type="evidence" value="ECO:0007669"/>
    <property type="project" value="InterPro"/>
</dbReference>
<dbReference type="InterPro" id="IPR050336">
    <property type="entry name" value="Chromosome_partition/occlusion"/>
</dbReference>
<evidence type="ECO:0000256" key="2">
    <source>
        <dbReference type="ARBA" id="ARBA00022829"/>
    </source>
</evidence>
<dbReference type="EMBL" id="JGZD01000001">
    <property type="protein sequence ID" value="KFI74213.1"/>
    <property type="molecule type" value="Genomic_DNA"/>
</dbReference>
<feature type="compositionally biased region" description="Basic and acidic residues" evidence="3">
    <location>
        <begin position="194"/>
        <end position="211"/>
    </location>
</feature>
<dbReference type="SMART" id="SM00470">
    <property type="entry name" value="ParB"/>
    <property type="match status" value="1"/>
</dbReference>
<comment type="caution">
    <text evidence="5">The sequence shown here is derived from an EMBL/GenBank/DDBJ whole genome shotgun (WGS) entry which is preliminary data.</text>
</comment>
<dbReference type="AlphaFoldDB" id="A0A087BT63"/>
<dbReference type="CDD" id="cd16393">
    <property type="entry name" value="SPO0J_N"/>
    <property type="match status" value="1"/>
</dbReference>
<dbReference type="GO" id="GO:0005694">
    <property type="term" value="C:chromosome"/>
    <property type="evidence" value="ECO:0007669"/>
    <property type="project" value="TreeGrafter"/>
</dbReference>
<evidence type="ECO:0000313" key="6">
    <source>
        <dbReference type="Proteomes" id="UP000029014"/>
    </source>
</evidence>
<dbReference type="NCBIfam" id="TIGR00180">
    <property type="entry name" value="parB_part"/>
    <property type="match status" value="1"/>
</dbReference>
<dbReference type="PANTHER" id="PTHR33375:SF1">
    <property type="entry name" value="CHROMOSOME-PARTITIONING PROTEIN PARB-RELATED"/>
    <property type="match status" value="1"/>
</dbReference>
<dbReference type="InterPro" id="IPR036086">
    <property type="entry name" value="ParB/Sulfiredoxin_sf"/>
</dbReference>
<dbReference type="InterPro" id="IPR004437">
    <property type="entry name" value="ParB/RepB/Spo0J"/>
</dbReference>
<feature type="compositionally biased region" description="Basic and acidic residues" evidence="3">
    <location>
        <begin position="24"/>
        <end position="33"/>
    </location>
</feature>
<dbReference type="Pfam" id="PF17762">
    <property type="entry name" value="HTH_ParB"/>
    <property type="match status" value="1"/>
</dbReference>